<dbReference type="OMA" id="AGYTFSI"/>
<feature type="transmembrane region" description="Helical" evidence="1">
    <location>
        <begin position="178"/>
        <end position="199"/>
    </location>
</feature>
<accession>F6UJP3</accession>
<feature type="transmembrane region" description="Helical" evidence="1">
    <location>
        <begin position="123"/>
        <end position="145"/>
    </location>
</feature>
<dbReference type="OrthoDB" id="5586934at2759"/>
<reference evidence="3" key="1">
    <citation type="journal article" date="2002" name="Science">
        <title>The draft genome of Ciona intestinalis: insights into chordate and vertebrate origins.</title>
        <authorList>
            <person name="Dehal P."/>
            <person name="Satou Y."/>
            <person name="Campbell R.K."/>
            <person name="Chapman J."/>
            <person name="Degnan B."/>
            <person name="De Tomaso A."/>
            <person name="Davidson B."/>
            <person name="Di Gregorio A."/>
            <person name="Gelpke M."/>
            <person name="Goodstein D.M."/>
            <person name="Harafuji N."/>
            <person name="Hastings K.E."/>
            <person name="Ho I."/>
            <person name="Hotta K."/>
            <person name="Huang W."/>
            <person name="Kawashima T."/>
            <person name="Lemaire P."/>
            <person name="Martinez D."/>
            <person name="Meinertzhagen I.A."/>
            <person name="Necula S."/>
            <person name="Nonaka M."/>
            <person name="Putnam N."/>
            <person name="Rash S."/>
            <person name="Saiga H."/>
            <person name="Satake M."/>
            <person name="Terry A."/>
            <person name="Yamada L."/>
            <person name="Wang H.G."/>
            <person name="Awazu S."/>
            <person name="Azumi K."/>
            <person name="Boore J."/>
            <person name="Branno M."/>
            <person name="Chin-Bow S."/>
            <person name="DeSantis R."/>
            <person name="Doyle S."/>
            <person name="Francino P."/>
            <person name="Keys D.N."/>
            <person name="Haga S."/>
            <person name="Hayashi H."/>
            <person name="Hino K."/>
            <person name="Imai K.S."/>
            <person name="Inaba K."/>
            <person name="Kano S."/>
            <person name="Kobayashi K."/>
            <person name="Kobayashi M."/>
            <person name="Lee B.I."/>
            <person name="Makabe K.W."/>
            <person name="Manohar C."/>
            <person name="Matassi G."/>
            <person name="Medina M."/>
            <person name="Mochizuki Y."/>
            <person name="Mount S."/>
            <person name="Morishita T."/>
            <person name="Miura S."/>
            <person name="Nakayama A."/>
            <person name="Nishizaka S."/>
            <person name="Nomoto H."/>
            <person name="Ohta F."/>
            <person name="Oishi K."/>
            <person name="Rigoutsos I."/>
            <person name="Sano M."/>
            <person name="Sasaki A."/>
            <person name="Sasakura Y."/>
            <person name="Shoguchi E."/>
            <person name="Shin-i T."/>
            <person name="Spagnuolo A."/>
            <person name="Stainier D."/>
            <person name="Suzuki M.M."/>
            <person name="Tassy O."/>
            <person name="Takatori N."/>
            <person name="Tokuoka M."/>
            <person name="Yagi K."/>
            <person name="Yoshizaki F."/>
            <person name="Wada S."/>
            <person name="Zhang C."/>
            <person name="Hyatt P.D."/>
            <person name="Larimer F."/>
            <person name="Detter C."/>
            <person name="Doggett N."/>
            <person name="Glavina T."/>
            <person name="Hawkins T."/>
            <person name="Richardson P."/>
            <person name="Lucas S."/>
            <person name="Kohara Y."/>
            <person name="Levine M."/>
            <person name="Satoh N."/>
            <person name="Rokhsar D.S."/>
        </authorList>
    </citation>
    <scope>NUCLEOTIDE SEQUENCE [LARGE SCALE GENOMIC DNA]</scope>
</reference>
<dbReference type="KEGG" id="cin:100178191"/>
<keyword evidence="1" id="KW-0812">Transmembrane</keyword>
<organism evidence="2 3">
    <name type="scientific">Ciona intestinalis</name>
    <name type="common">Transparent sea squirt</name>
    <name type="synonym">Ascidia intestinalis</name>
    <dbReference type="NCBI Taxonomy" id="7719"/>
    <lineage>
        <taxon>Eukaryota</taxon>
        <taxon>Metazoa</taxon>
        <taxon>Chordata</taxon>
        <taxon>Tunicata</taxon>
        <taxon>Ascidiacea</taxon>
        <taxon>Phlebobranchia</taxon>
        <taxon>Cionidae</taxon>
        <taxon>Ciona</taxon>
    </lineage>
</organism>
<name>F6UJP3_CIOIN</name>
<reference evidence="2" key="4">
    <citation type="submission" date="2025-09" db="UniProtKB">
        <authorList>
            <consortium name="Ensembl"/>
        </authorList>
    </citation>
    <scope>IDENTIFICATION</scope>
</reference>
<keyword evidence="1" id="KW-1133">Transmembrane helix</keyword>
<dbReference type="GeneID" id="100178191"/>
<feature type="transmembrane region" description="Helical" evidence="1">
    <location>
        <begin position="7"/>
        <end position="28"/>
    </location>
</feature>
<protein>
    <submittedName>
        <fullName evidence="2">Uncharacterized LOC100178191</fullName>
    </submittedName>
</protein>
<feature type="transmembrane region" description="Helical" evidence="1">
    <location>
        <begin position="219"/>
        <end position="240"/>
    </location>
</feature>
<dbReference type="RefSeq" id="XP_002124153.3">
    <property type="nucleotide sequence ID" value="XM_002124117.5"/>
</dbReference>
<reference evidence="2" key="2">
    <citation type="journal article" date="2008" name="Genome Biol.">
        <title>Improved genome assembly and evidence-based global gene model set for the chordate Ciona intestinalis: new insight into intron and operon populations.</title>
        <authorList>
            <person name="Satou Y."/>
            <person name="Mineta K."/>
            <person name="Ogasawara M."/>
            <person name="Sasakura Y."/>
            <person name="Shoguchi E."/>
            <person name="Ueno K."/>
            <person name="Yamada L."/>
            <person name="Matsumoto J."/>
            <person name="Wasserscheid J."/>
            <person name="Dewar K."/>
            <person name="Wiley G.B."/>
            <person name="Macmil S.L."/>
            <person name="Roe B.A."/>
            <person name="Zeller R.W."/>
            <person name="Hastings K.E."/>
            <person name="Lemaire P."/>
            <person name="Lindquist E."/>
            <person name="Endo T."/>
            <person name="Hotta K."/>
            <person name="Inaba K."/>
        </authorList>
    </citation>
    <scope>NUCLEOTIDE SEQUENCE [LARGE SCALE GENOMIC DNA]</scope>
    <source>
        <strain evidence="2">wild type</strain>
    </source>
</reference>
<dbReference type="PANTHER" id="PTHR33802:SF1">
    <property type="entry name" value="XK-RELATED PROTEIN"/>
    <property type="match status" value="1"/>
</dbReference>
<evidence type="ECO:0000256" key="1">
    <source>
        <dbReference type="SAM" id="Phobius"/>
    </source>
</evidence>
<feature type="transmembrane region" description="Helical" evidence="1">
    <location>
        <begin position="247"/>
        <end position="263"/>
    </location>
</feature>
<feature type="transmembrane region" description="Helical" evidence="1">
    <location>
        <begin position="95"/>
        <end position="117"/>
    </location>
</feature>
<evidence type="ECO:0000313" key="3">
    <source>
        <dbReference type="Proteomes" id="UP000008144"/>
    </source>
</evidence>
<dbReference type="Ensembl" id="ENSCINT00000015400.3">
    <property type="protein sequence ID" value="ENSCINP00000015400.3"/>
    <property type="gene ID" value="ENSCING00000007512.3"/>
</dbReference>
<reference evidence="2" key="3">
    <citation type="submission" date="2025-08" db="UniProtKB">
        <authorList>
            <consortium name="Ensembl"/>
        </authorList>
    </citation>
    <scope>IDENTIFICATION</scope>
</reference>
<dbReference type="EMBL" id="EAAA01002719">
    <property type="status" value="NOT_ANNOTATED_CDS"/>
    <property type="molecule type" value="Genomic_DNA"/>
</dbReference>
<dbReference type="Proteomes" id="UP000008144">
    <property type="component" value="Chromosome 8"/>
</dbReference>
<dbReference type="AlphaFoldDB" id="F6UJP3"/>
<dbReference type="InParanoid" id="F6UJP3"/>
<accession>A0A1W2WBN5</accession>
<evidence type="ECO:0000313" key="2">
    <source>
        <dbReference type="Ensembl" id="ENSCINP00000015400.3"/>
    </source>
</evidence>
<keyword evidence="1" id="KW-0472">Membrane</keyword>
<dbReference type="PANTHER" id="PTHR33802">
    <property type="entry name" value="SI:CH211-161H7.5-RELATED"/>
    <property type="match status" value="1"/>
</dbReference>
<gene>
    <name evidence="2" type="primary">LOC100178191</name>
</gene>
<feature type="transmembrane region" description="Helical" evidence="1">
    <location>
        <begin position="60"/>
        <end position="83"/>
    </location>
</feature>
<feature type="transmembrane region" description="Helical" evidence="1">
    <location>
        <begin position="275"/>
        <end position="299"/>
    </location>
</feature>
<keyword evidence="3" id="KW-1185">Reference proteome</keyword>
<dbReference type="HOGENOM" id="CLU_076617_0_0_1"/>
<proteinExistence type="predicted"/>
<dbReference type="GeneTree" id="ENSGT00530000064862"/>
<sequence>MADITKVQYFVVIFSLVVFVAAVLLGYIGQMNTEVFTNTTGGITEKYYQLSTPASVSFGVAWATIYVWNLVASVYLTVTLFLPSYKSPLKQEPPLLSNLYFIFHGVAFASTFAWILVFDRELLELSLAVIILCMISVYAIIVMACKPLADSIENGRIDETAECKVMIWCVRIIVQNGLGVFAAWITIATCLNLGIVITYKSSAGMTKAVMRGISVEDGSTIPVVIVLVAIVAWMVIDNFVWNKYTNYLFSPYPILILALGGLVGKRQSQGGSTRILIIASVALGIAVLATLIKIGVFLFRHLKNNKVGKNILEEDENGTSGKVTSDL</sequence>